<keyword evidence="3" id="KW-0132">Cell division</keyword>
<evidence type="ECO:0000256" key="1">
    <source>
        <dbReference type="ARBA" id="ARBA00022741"/>
    </source>
</evidence>
<dbReference type="GO" id="GO:0016887">
    <property type="term" value="F:ATP hydrolysis activity"/>
    <property type="evidence" value="ECO:0007669"/>
    <property type="project" value="InterPro"/>
</dbReference>
<evidence type="ECO:0000313" key="3">
    <source>
        <dbReference type="EMBL" id="MBB3997511.1"/>
    </source>
</evidence>
<dbReference type="PANTHER" id="PTHR12169:SF6">
    <property type="entry name" value="AFG1-LIKE ATPASE"/>
    <property type="match status" value="1"/>
</dbReference>
<dbReference type="Pfam" id="PF03969">
    <property type="entry name" value="AFG1_ATPase"/>
    <property type="match status" value="1"/>
</dbReference>
<keyword evidence="2" id="KW-0067">ATP-binding</keyword>
<dbReference type="GO" id="GO:0005524">
    <property type="term" value="F:ATP binding"/>
    <property type="evidence" value="ECO:0007669"/>
    <property type="project" value="UniProtKB-KW"/>
</dbReference>
<keyword evidence="3" id="KW-0131">Cell cycle</keyword>
<dbReference type="GO" id="GO:0051301">
    <property type="term" value="P:cell division"/>
    <property type="evidence" value="ECO:0007669"/>
    <property type="project" value="UniProtKB-KW"/>
</dbReference>
<dbReference type="InterPro" id="IPR027417">
    <property type="entry name" value="P-loop_NTPase"/>
</dbReference>
<dbReference type="NCBIfam" id="NF040713">
    <property type="entry name" value="ZapE"/>
    <property type="match status" value="1"/>
</dbReference>
<dbReference type="EMBL" id="JACIEK010000002">
    <property type="protein sequence ID" value="MBB3997511.1"/>
    <property type="molecule type" value="Genomic_DNA"/>
</dbReference>
<reference evidence="3 4" key="1">
    <citation type="submission" date="2020-08" db="EMBL/GenBank/DDBJ databases">
        <title>Genomic Encyclopedia of Type Strains, Phase IV (KMG-IV): sequencing the most valuable type-strain genomes for metagenomic binning, comparative biology and taxonomic classification.</title>
        <authorList>
            <person name="Goeker M."/>
        </authorList>
    </citation>
    <scope>NUCLEOTIDE SEQUENCE [LARGE SCALE GENOMIC DNA]</scope>
    <source>
        <strain evidence="3 4">DSM 102238</strain>
    </source>
</reference>
<dbReference type="Gene3D" id="3.40.50.300">
    <property type="entry name" value="P-loop containing nucleotide triphosphate hydrolases"/>
    <property type="match status" value="1"/>
</dbReference>
<dbReference type="InterPro" id="IPR005654">
    <property type="entry name" value="ATPase_AFG1-like"/>
</dbReference>
<comment type="caution">
    <text evidence="3">The sequence shown here is derived from an EMBL/GenBank/DDBJ whole genome shotgun (WGS) entry which is preliminary data.</text>
</comment>
<dbReference type="SUPFAM" id="SSF52540">
    <property type="entry name" value="P-loop containing nucleoside triphosphate hydrolases"/>
    <property type="match status" value="1"/>
</dbReference>
<dbReference type="AlphaFoldDB" id="A0A7W6ECI5"/>
<dbReference type="PANTHER" id="PTHR12169">
    <property type="entry name" value="ATPASE N2B"/>
    <property type="match status" value="1"/>
</dbReference>
<protein>
    <submittedName>
        <fullName evidence="3">Cell division protein ZapE</fullName>
    </submittedName>
</protein>
<dbReference type="Proteomes" id="UP000542776">
    <property type="component" value="Unassembled WGS sequence"/>
</dbReference>
<evidence type="ECO:0000313" key="4">
    <source>
        <dbReference type="Proteomes" id="UP000542776"/>
    </source>
</evidence>
<evidence type="ECO:0000256" key="2">
    <source>
        <dbReference type="ARBA" id="ARBA00022840"/>
    </source>
</evidence>
<keyword evidence="1" id="KW-0547">Nucleotide-binding</keyword>
<keyword evidence="4" id="KW-1185">Reference proteome</keyword>
<sequence>MPQSHGYGTLGTARGPVRSDVERRVRVGELRADPVQAGVADRLDRLGRDLADTALVSKSSALGWLFGRRERPAAPRGVYIHGGVGRGKSMLMDLFFKLSPERRKRRLHFHEFMREAQARINAHRALVKAGEASGDDPIPPVAAAIAAETRLLCFDEFTVTDIADAMILSRLFDALFAQGLVLVATSNVAPDDLYRDGLNRPLFLPFVTTLKAHTDILFLDAPTDYRSQTVEGEGLYVTPLGPEAARRMDAIWSAVLAGQPEAPGEIPVAGRLVGVPRAGNGAARFAFADLMQRPLGAGDYLEIARRYDTVLLDGVPVMAEGERNEAKRFILLVDTLYDAHRRLAVSAAVPAHELYRGRSGTEAFEFDRTVSRLVEMRSGDYLAEAARLRSGTGGGADTGATADAAEAGSAAL</sequence>
<dbReference type="RefSeq" id="WP_183199071.1">
    <property type="nucleotide sequence ID" value="NZ_JACIEK010000002.1"/>
</dbReference>
<dbReference type="GO" id="GO:0005737">
    <property type="term" value="C:cytoplasm"/>
    <property type="evidence" value="ECO:0007669"/>
    <property type="project" value="TreeGrafter"/>
</dbReference>
<name>A0A7W6ECI5_9HYPH</name>
<proteinExistence type="predicted"/>
<accession>A0A7W6ECI5</accession>
<organism evidence="3 4">
    <name type="scientific">Aureimonas pseudogalii</name>
    <dbReference type="NCBI Taxonomy" id="1744844"/>
    <lineage>
        <taxon>Bacteria</taxon>
        <taxon>Pseudomonadati</taxon>
        <taxon>Pseudomonadota</taxon>
        <taxon>Alphaproteobacteria</taxon>
        <taxon>Hyphomicrobiales</taxon>
        <taxon>Aurantimonadaceae</taxon>
        <taxon>Aureimonas</taxon>
    </lineage>
</organism>
<gene>
    <name evidence="3" type="ORF">GGR04_001347</name>
</gene>